<organism evidence="9 10">
    <name type="scientific">Lottia gigantea</name>
    <name type="common">Giant owl limpet</name>
    <dbReference type="NCBI Taxonomy" id="225164"/>
    <lineage>
        <taxon>Eukaryota</taxon>
        <taxon>Metazoa</taxon>
        <taxon>Spiralia</taxon>
        <taxon>Lophotrochozoa</taxon>
        <taxon>Mollusca</taxon>
        <taxon>Gastropoda</taxon>
        <taxon>Patellogastropoda</taxon>
        <taxon>Lottioidea</taxon>
        <taxon>Lottiidae</taxon>
        <taxon>Lottia</taxon>
    </lineage>
</organism>
<protein>
    <recommendedName>
        <fullName evidence="7">Palmitoyltransferase</fullName>
        <ecNumber evidence="7">2.3.1.225</ecNumber>
    </recommendedName>
</protein>
<comment type="domain">
    <text evidence="7">The DHHC domain is required for palmitoyltransferase activity.</text>
</comment>
<dbReference type="PANTHER" id="PTHR12246">
    <property type="entry name" value="PALMITOYLTRANSFERASE ZDHHC16"/>
    <property type="match status" value="1"/>
</dbReference>
<comment type="subcellular location">
    <subcellularLocation>
        <location evidence="1">Membrane</location>
        <topology evidence="1">Multi-pass membrane protein</topology>
    </subcellularLocation>
</comment>
<evidence type="ECO:0000313" key="10">
    <source>
        <dbReference type="Proteomes" id="UP000030746"/>
    </source>
</evidence>
<dbReference type="OrthoDB" id="331948at2759"/>
<evidence type="ECO:0000256" key="1">
    <source>
        <dbReference type="ARBA" id="ARBA00004141"/>
    </source>
</evidence>
<keyword evidence="10" id="KW-1185">Reference proteome</keyword>
<dbReference type="Proteomes" id="UP000030746">
    <property type="component" value="Unassembled WGS sequence"/>
</dbReference>
<dbReference type="RefSeq" id="XP_009067305.1">
    <property type="nucleotide sequence ID" value="XM_009069057.1"/>
</dbReference>
<dbReference type="KEGG" id="lgi:LOTGIDRAFT_223620"/>
<evidence type="ECO:0000256" key="5">
    <source>
        <dbReference type="ARBA" id="ARBA00023136"/>
    </source>
</evidence>
<keyword evidence="3 7" id="KW-0812">Transmembrane</keyword>
<feature type="transmembrane region" description="Helical" evidence="7">
    <location>
        <begin position="20"/>
        <end position="40"/>
    </location>
</feature>
<dbReference type="GeneID" id="20247139"/>
<evidence type="ECO:0000256" key="2">
    <source>
        <dbReference type="ARBA" id="ARBA00022679"/>
    </source>
</evidence>
<dbReference type="Pfam" id="PF01529">
    <property type="entry name" value="DHHC"/>
    <property type="match status" value="1"/>
</dbReference>
<keyword evidence="4 7" id="KW-1133">Transmembrane helix</keyword>
<feature type="transmembrane region" description="Helical" evidence="7">
    <location>
        <begin position="138"/>
        <end position="161"/>
    </location>
</feature>
<feature type="transmembrane region" description="Helical" evidence="7">
    <location>
        <begin position="181"/>
        <end position="209"/>
    </location>
</feature>
<dbReference type="CTD" id="20247139"/>
<dbReference type="InterPro" id="IPR036028">
    <property type="entry name" value="SH3-like_dom_sf"/>
</dbReference>
<dbReference type="EC" id="2.3.1.225" evidence="7"/>
<name>V3ZMD8_LOTGI</name>
<evidence type="ECO:0000256" key="7">
    <source>
        <dbReference type="RuleBase" id="RU079119"/>
    </source>
</evidence>
<dbReference type="HOGENOM" id="CLU_044394_1_0_1"/>
<dbReference type="GO" id="GO:0019706">
    <property type="term" value="F:protein-cysteine S-palmitoyltransferase activity"/>
    <property type="evidence" value="ECO:0007669"/>
    <property type="project" value="UniProtKB-EC"/>
</dbReference>
<dbReference type="OMA" id="GCIHAAI"/>
<reference evidence="9 10" key="1">
    <citation type="journal article" date="2013" name="Nature">
        <title>Insights into bilaterian evolution from three spiralian genomes.</title>
        <authorList>
            <person name="Simakov O."/>
            <person name="Marletaz F."/>
            <person name="Cho S.J."/>
            <person name="Edsinger-Gonzales E."/>
            <person name="Havlak P."/>
            <person name="Hellsten U."/>
            <person name="Kuo D.H."/>
            <person name="Larsson T."/>
            <person name="Lv J."/>
            <person name="Arendt D."/>
            <person name="Savage R."/>
            <person name="Osoegawa K."/>
            <person name="de Jong P."/>
            <person name="Grimwood J."/>
            <person name="Chapman J.A."/>
            <person name="Shapiro H."/>
            <person name="Aerts A."/>
            <person name="Otillar R.P."/>
            <person name="Terry A.Y."/>
            <person name="Boore J.L."/>
            <person name="Grigoriev I.V."/>
            <person name="Lindberg D.R."/>
            <person name="Seaver E.C."/>
            <person name="Weisblat D.A."/>
            <person name="Putnam N.H."/>
            <person name="Rokhsar D.S."/>
        </authorList>
    </citation>
    <scope>NUCLEOTIDE SEQUENCE [LARGE SCALE GENOMIC DNA]</scope>
</reference>
<feature type="transmembrane region" description="Helical" evidence="7">
    <location>
        <begin position="46"/>
        <end position="67"/>
    </location>
</feature>
<comment type="similarity">
    <text evidence="7">Belongs to the DHHC palmitoyltransferase family.</text>
</comment>
<comment type="catalytic activity">
    <reaction evidence="7">
        <text>L-cysteinyl-[protein] + hexadecanoyl-CoA = S-hexadecanoyl-L-cysteinyl-[protein] + CoA</text>
        <dbReference type="Rhea" id="RHEA:36683"/>
        <dbReference type="Rhea" id="RHEA-COMP:10131"/>
        <dbReference type="Rhea" id="RHEA-COMP:11032"/>
        <dbReference type="ChEBI" id="CHEBI:29950"/>
        <dbReference type="ChEBI" id="CHEBI:57287"/>
        <dbReference type="ChEBI" id="CHEBI:57379"/>
        <dbReference type="ChEBI" id="CHEBI:74151"/>
        <dbReference type="EC" id="2.3.1.225"/>
    </reaction>
</comment>
<evidence type="ECO:0000256" key="3">
    <source>
        <dbReference type="ARBA" id="ARBA00022692"/>
    </source>
</evidence>
<dbReference type="InterPro" id="IPR039859">
    <property type="entry name" value="PFA4/ZDH16/20/ERF2-like"/>
</dbReference>
<dbReference type="EMBL" id="KB204066">
    <property type="protein sequence ID" value="ESO82001.1"/>
    <property type="molecule type" value="Genomic_DNA"/>
</dbReference>
<keyword evidence="2 7" id="KW-0808">Transferase</keyword>
<gene>
    <name evidence="9" type="ORF">LOTGIDRAFT_223620</name>
</gene>
<dbReference type="InterPro" id="IPR001594">
    <property type="entry name" value="Palmitoyltrfase_DHHC"/>
</dbReference>
<proteinExistence type="inferred from homology"/>
<sequence length="392" mass="45545">MGRCCRHIGTWRQIFHWGPILALSVIFMISIVAVECDLMYWPPYTIGGVLNLAVFLTWVSLTLYNYFRAALLGPGFVPYGYIPENEADRSKLQYCQFCEGYKTPRSHHCRKCDRCVMKMDHHCPWINTCCGHLNHGSFIWFLFFAPCGCIHALSILIPSIYKALNFHWYYHYRRNEPLVELGVYGFIVSMFAIGLAIGVIVAVGMLFYIQFKSVWKNETGIESWIIEKASRSHKILFEKFIYPYNLGWKDNLRQVFTFKGRPKSDGYTWEVVDGCDQFTFTVEQIKQKAEKRERTIMYSITKKFSGAMIPLCHGCKVMCCFPCTDEPRIALDIGDKVLVTRWKKHWLYGTKIIKDQENNKRIRGWFPRHCAAEIIGDTYINGSSITNGKKVD</sequence>
<keyword evidence="6 7" id="KW-0012">Acyltransferase</keyword>
<evidence type="ECO:0000256" key="4">
    <source>
        <dbReference type="ARBA" id="ARBA00022989"/>
    </source>
</evidence>
<evidence type="ECO:0000256" key="6">
    <source>
        <dbReference type="ARBA" id="ARBA00023315"/>
    </source>
</evidence>
<evidence type="ECO:0000313" key="9">
    <source>
        <dbReference type="EMBL" id="ESO82001.1"/>
    </source>
</evidence>
<keyword evidence="5 7" id="KW-0472">Membrane</keyword>
<dbReference type="PROSITE" id="PS50216">
    <property type="entry name" value="DHHC"/>
    <property type="match status" value="1"/>
</dbReference>
<accession>V3ZMD8</accession>
<evidence type="ECO:0000259" key="8">
    <source>
        <dbReference type="Pfam" id="PF01529"/>
    </source>
</evidence>
<dbReference type="GO" id="GO:0016020">
    <property type="term" value="C:membrane"/>
    <property type="evidence" value="ECO:0007669"/>
    <property type="project" value="UniProtKB-SubCell"/>
</dbReference>
<dbReference type="STRING" id="225164.V3ZMD8"/>
<feature type="domain" description="Palmitoyltransferase DHHC" evidence="8">
    <location>
        <begin position="91"/>
        <end position="224"/>
    </location>
</feature>
<dbReference type="SUPFAM" id="SSF50044">
    <property type="entry name" value="SH3-domain"/>
    <property type="match status" value="1"/>
</dbReference>
<dbReference type="AlphaFoldDB" id="V3ZMD8"/>